<dbReference type="Pfam" id="PF02817">
    <property type="entry name" value="E3_binding"/>
    <property type="match status" value="1"/>
</dbReference>
<keyword evidence="5 9" id="KW-0450">Lipoyl</keyword>
<name>A0A1T1H9P4_OCELI</name>
<dbReference type="AlphaFoldDB" id="A0A1T1H9P4"/>
<comment type="function">
    <text evidence="7">The pyruvate dehydrogenase complex catalyzes the overall conversion of pyruvate to acetyl-CoA and CO(2). It contains multiple copies of three enzymatic components: pyruvate dehydrogenase (E1), dihydrolipoamide acetyltransferase (E2) and lipoamide dehydrogenase (E3).</text>
</comment>
<dbReference type="PROSITE" id="PS51826">
    <property type="entry name" value="PSBD"/>
    <property type="match status" value="1"/>
</dbReference>
<dbReference type="InterPro" id="IPR050743">
    <property type="entry name" value="2-oxoacid_DH_E2_comp"/>
</dbReference>
<dbReference type="GO" id="GO:0006086">
    <property type="term" value="P:pyruvate decarboxylation to acetyl-CoA"/>
    <property type="evidence" value="ECO:0007669"/>
    <property type="project" value="UniProtKB-UniRule"/>
</dbReference>
<dbReference type="EMBL" id="MTSD02000006">
    <property type="protein sequence ID" value="OOV86535.1"/>
    <property type="molecule type" value="Genomic_DNA"/>
</dbReference>
<dbReference type="SUPFAM" id="SSF51230">
    <property type="entry name" value="Single hybrid motif"/>
    <property type="match status" value="3"/>
</dbReference>
<dbReference type="CDD" id="cd06849">
    <property type="entry name" value="lipoyl_domain"/>
    <property type="match status" value="3"/>
</dbReference>
<dbReference type="Gene3D" id="3.30.559.10">
    <property type="entry name" value="Chloramphenicol acetyltransferase-like domain"/>
    <property type="match status" value="1"/>
</dbReference>
<comment type="catalytic activity">
    <reaction evidence="8 9">
        <text>N(6)-[(R)-dihydrolipoyl]-L-lysyl-[protein] + acetyl-CoA = N(6)-[(R)-S(8)-acetyldihydrolipoyl]-L-lysyl-[protein] + CoA</text>
        <dbReference type="Rhea" id="RHEA:17017"/>
        <dbReference type="Rhea" id="RHEA-COMP:10475"/>
        <dbReference type="Rhea" id="RHEA-COMP:10478"/>
        <dbReference type="ChEBI" id="CHEBI:57287"/>
        <dbReference type="ChEBI" id="CHEBI:57288"/>
        <dbReference type="ChEBI" id="CHEBI:83100"/>
        <dbReference type="ChEBI" id="CHEBI:83111"/>
        <dbReference type="EC" id="2.3.1.12"/>
    </reaction>
</comment>
<dbReference type="InterPro" id="IPR006256">
    <property type="entry name" value="AcTrfase_Pyrv_DH_cplx"/>
</dbReference>
<dbReference type="NCBIfam" id="NF008814">
    <property type="entry name" value="PRK11854.1"/>
    <property type="match status" value="1"/>
</dbReference>
<dbReference type="SUPFAM" id="SSF47005">
    <property type="entry name" value="Peripheral subunit-binding domain of 2-oxo acid dehydrogenase complex"/>
    <property type="match status" value="1"/>
</dbReference>
<evidence type="ECO:0000256" key="3">
    <source>
        <dbReference type="ARBA" id="ARBA00022679"/>
    </source>
</evidence>
<keyword evidence="4" id="KW-0677">Repeat</keyword>
<dbReference type="Gene3D" id="4.10.320.10">
    <property type="entry name" value="E3-binding domain"/>
    <property type="match status" value="1"/>
</dbReference>
<dbReference type="GO" id="GO:0031405">
    <property type="term" value="F:lipoic acid binding"/>
    <property type="evidence" value="ECO:0007669"/>
    <property type="project" value="TreeGrafter"/>
</dbReference>
<comment type="caution">
    <text evidence="13">The sequence shown here is derived from an EMBL/GenBank/DDBJ whole genome shotgun (WGS) entry which is preliminary data.</text>
</comment>
<dbReference type="Pfam" id="PF00364">
    <property type="entry name" value="Biotin_lipoyl"/>
    <property type="match status" value="3"/>
</dbReference>
<dbReference type="PROSITE" id="PS00189">
    <property type="entry name" value="LIPOYL"/>
    <property type="match status" value="3"/>
</dbReference>
<comment type="cofactor">
    <cofactor evidence="9">
        <name>(R)-lipoate</name>
        <dbReference type="ChEBI" id="CHEBI:83088"/>
    </cofactor>
    <text evidence="9">Binds 3 lipoyl cofactors covalently.</text>
</comment>
<dbReference type="FunFam" id="2.40.50.100:FF:000009">
    <property type="entry name" value="Acetyltransferase component of pyruvate dehydrogenase complex"/>
    <property type="match status" value="1"/>
</dbReference>
<dbReference type="GO" id="GO:0045254">
    <property type="term" value="C:pyruvate dehydrogenase complex"/>
    <property type="evidence" value="ECO:0007669"/>
    <property type="project" value="UniProtKB-UniRule"/>
</dbReference>
<dbReference type="STRING" id="966.BTA35_0213650"/>
<dbReference type="InterPro" id="IPR023213">
    <property type="entry name" value="CAT-like_dom_sf"/>
</dbReference>
<dbReference type="InterPro" id="IPR000089">
    <property type="entry name" value="Biotin_lipoyl"/>
</dbReference>
<evidence type="ECO:0000259" key="12">
    <source>
        <dbReference type="PROSITE" id="PS51826"/>
    </source>
</evidence>
<comment type="similarity">
    <text evidence="1 9">Belongs to the 2-oxoacid dehydrogenase family.</text>
</comment>
<dbReference type="SUPFAM" id="SSF52777">
    <property type="entry name" value="CoA-dependent acyltransferases"/>
    <property type="match status" value="1"/>
</dbReference>
<dbReference type="EC" id="2.3.1.12" evidence="9"/>
<dbReference type="InterPro" id="IPR004167">
    <property type="entry name" value="PSBD"/>
</dbReference>
<evidence type="ECO:0000256" key="9">
    <source>
        <dbReference type="RuleBase" id="RU361137"/>
    </source>
</evidence>
<keyword evidence="6 9" id="KW-0012">Acyltransferase</keyword>
<gene>
    <name evidence="13" type="ORF">BTA35_0213650</name>
</gene>
<evidence type="ECO:0000313" key="13">
    <source>
        <dbReference type="EMBL" id="OOV86535.1"/>
    </source>
</evidence>
<accession>A0A1T1H9P4</accession>
<dbReference type="GO" id="GO:0004742">
    <property type="term" value="F:dihydrolipoyllysine-residue acetyltransferase activity"/>
    <property type="evidence" value="ECO:0007669"/>
    <property type="project" value="UniProtKB-UniRule"/>
</dbReference>
<dbReference type="Gene3D" id="2.40.50.100">
    <property type="match status" value="3"/>
</dbReference>
<dbReference type="PROSITE" id="PS50968">
    <property type="entry name" value="BIOTINYL_LIPOYL"/>
    <property type="match status" value="3"/>
</dbReference>
<dbReference type="GO" id="GO:0005737">
    <property type="term" value="C:cytoplasm"/>
    <property type="evidence" value="ECO:0007669"/>
    <property type="project" value="TreeGrafter"/>
</dbReference>
<sequence length="662" mass="68484">MSTEIIKVPDIGGDSDVEVIEVCVAVGDRVEAEDSLVVLESDKASMDVPSPQSGVVKAIKLNVGDKVSEGHDILELEIEGAAETVAEETPAEAAPAVEPAPAPQAPAASAPQAAAAPSVETINVPDIGDDGEVEVIEISVAVGDEIAEEDSLVVLESDKASMEVPSPVAGKVVEILVETGVKVSEGTPVVRVETAGGAVVAAPVEAPTAPAAAPAQAEAPAPVAAPAAGPVRKEIHVPDLSGNSDVPVIEVSVSVGDELQEEDALFVLETDKATMEVPAPFAGKLVEFFVTEGQNVNQGDLVAVMEVMEAAPAQAAASVAASAPAQSAPASAAPAQAPAAASAPVAAATADSGRKTGKVHAGPAVRMIAREFGVDLLDVTPTGPRGRILKEDVQSYVKQVMQQAKSAPKSAPSAAGGAGIPPIPAVDFSQFGEIEEKPMGRLLKAGAMNLHRSWLNVPHVTQFDEADITELEKFRKSMKGEAEKRGSKLTPLPFILKACAYAMQKYPQFNVSLHPDGDKLIHKKYINIGFAVDTPDGLLVPVVRDVDQKSLWELADATADLAGRAQKKQLKADDMKGGCFTISSLGSIGGTAFTPIVNAPEVAILGVSKASIKPVWNGSDFVPRQMLPLSLSYDHRAINGADAARFTAFIAAVLADIRQILM</sequence>
<evidence type="ECO:0000256" key="5">
    <source>
        <dbReference type="ARBA" id="ARBA00022823"/>
    </source>
</evidence>
<feature type="domain" description="Lipoyl-binding" evidence="11">
    <location>
        <begin position="119"/>
        <end position="193"/>
    </location>
</feature>
<comment type="subunit">
    <text evidence="2 9">Forms a 24-polypeptide structural core with octahedral symmetry.</text>
</comment>
<keyword evidence="14" id="KW-1185">Reference proteome</keyword>
<evidence type="ECO:0000256" key="10">
    <source>
        <dbReference type="SAM" id="MobiDB-lite"/>
    </source>
</evidence>
<reference evidence="13" key="1">
    <citation type="submission" date="2017-02" db="EMBL/GenBank/DDBJ databases">
        <title>Draft Genome Sequence of the Salt Water Bacterium Oceanospirillum linum ATCC 11336.</title>
        <authorList>
            <person name="Trachtenberg A.M."/>
            <person name="Carney J.G."/>
            <person name="Linnane J.D."/>
            <person name="Rheaume B.A."/>
            <person name="Pitts N.L."/>
            <person name="Mykles D.L."/>
            <person name="Maclea K.S."/>
        </authorList>
    </citation>
    <scope>NUCLEOTIDE SEQUENCE [LARGE SCALE GENOMIC DNA]</scope>
    <source>
        <strain evidence="13">ATCC 11336</strain>
    </source>
</reference>
<dbReference type="Proteomes" id="UP000190064">
    <property type="component" value="Unassembled WGS sequence"/>
</dbReference>
<organism evidence="13 14">
    <name type="scientific">Oceanospirillum linum</name>
    <dbReference type="NCBI Taxonomy" id="966"/>
    <lineage>
        <taxon>Bacteria</taxon>
        <taxon>Pseudomonadati</taxon>
        <taxon>Pseudomonadota</taxon>
        <taxon>Gammaproteobacteria</taxon>
        <taxon>Oceanospirillales</taxon>
        <taxon>Oceanospirillaceae</taxon>
        <taxon>Oceanospirillum</taxon>
    </lineage>
</organism>
<evidence type="ECO:0000256" key="8">
    <source>
        <dbReference type="ARBA" id="ARBA00048370"/>
    </source>
</evidence>
<dbReference type="InterPro" id="IPR001078">
    <property type="entry name" value="2-oxoacid_DH_actylTfrase"/>
</dbReference>
<keyword evidence="13" id="KW-0670">Pyruvate</keyword>
<dbReference type="InterPro" id="IPR011053">
    <property type="entry name" value="Single_hybrid_motif"/>
</dbReference>
<proteinExistence type="inferred from homology"/>
<evidence type="ECO:0000256" key="7">
    <source>
        <dbReference type="ARBA" id="ARBA00025211"/>
    </source>
</evidence>
<dbReference type="FunFam" id="3.30.559.10:FF:000004">
    <property type="entry name" value="Acetyltransferase component of pyruvate dehydrogenase complex"/>
    <property type="match status" value="1"/>
</dbReference>
<feature type="domain" description="Peripheral subunit-binding (PSBD)" evidence="12">
    <location>
        <begin position="360"/>
        <end position="397"/>
    </location>
</feature>
<protein>
    <recommendedName>
        <fullName evidence="9">Acetyltransferase component of pyruvate dehydrogenase complex</fullName>
        <ecNumber evidence="9">2.3.1.12</ecNumber>
    </recommendedName>
</protein>
<feature type="domain" description="Lipoyl-binding" evidence="11">
    <location>
        <begin position="3"/>
        <end position="77"/>
    </location>
</feature>
<dbReference type="InterPro" id="IPR003016">
    <property type="entry name" value="2-oxoA_DH_lipoyl-BS"/>
</dbReference>
<dbReference type="NCBIfam" id="TIGR01348">
    <property type="entry name" value="PDHac_trf_long"/>
    <property type="match status" value="1"/>
</dbReference>
<evidence type="ECO:0000256" key="1">
    <source>
        <dbReference type="ARBA" id="ARBA00007317"/>
    </source>
</evidence>
<feature type="domain" description="Lipoyl-binding" evidence="11">
    <location>
        <begin position="232"/>
        <end position="306"/>
    </location>
</feature>
<feature type="region of interest" description="Disordered" evidence="10">
    <location>
        <begin position="86"/>
        <end position="117"/>
    </location>
</feature>
<evidence type="ECO:0000256" key="2">
    <source>
        <dbReference type="ARBA" id="ARBA00011484"/>
    </source>
</evidence>
<dbReference type="Pfam" id="PF00198">
    <property type="entry name" value="2-oxoacid_dh"/>
    <property type="match status" value="1"/>
</dbReference>
<keyword evidence="3 9" id="KW-0808">Transferase</keyword>
<evidence type="ECO:0000259" key="11">
    <source>
        <dbReference type="PROSITE" id="PS50968"/>
    </source>
</evidence>
<evidence type="ECO:0000313" key="14">
    <source>
        <dbReference type="Proteomes" id="UP000190064"/>
    </source>
</evidence>
<dbReference type="PANTHER" id="PTHR43178:SF2">
    <property type="entry name" value="DIHYDROLIPOYLLYSINE-RESIDUE ACETYLTRANSFERASE COMPONENT OF PYRUVATE DEHYDROGENASE COMPLEX"/>
    <property type="match status" value="1"/>
</dbReference>
<dbReference type="InterPro" id="IPR036625">
    <property type="entry name" value="E3-bd_dom_sf"/>
</dbReference>
<dbReference type="PANTHER" id="PTHR43178">
    <property type="entry name" value="DIHYDROLIPOAMIDE ACETYLTRANSFERASE COMPONENT OF PYRUVATE DEHYDROGENASE COMPLEX"/>
    <property type="match status" value="1"/>
</dbReference>
<dbReference type="RefSeq" id="WP_078320358.1">
    <property type="nucleotide sequence ID" value="NZ_FXTS01000007.1"/>
</dbReference>
<evidence type="ECO:0000256" key="6">
    <source>
        <dbReference type="ARBA" id="ARBA00023315"/>
    </source>
</evidence>
<evidence type="ECO:0000256" key="4">
    <source>
        <dbReference type="ARBA" id="ARBA00022737"/>
    </source>
</evidence>
<feature type="compositionally biased region" description="Low complexity" evidence="10">
    <location>
        <begin position="105"/>
        <end position="117"/>
    </location>
</feature>